<feature type="compositionally biased region" description="Polar residues" evidence="1">
    <location>
        <begin position="65"/>
        <end position="74"/>
    </location>
</feature>
<name>A0A6C0CGR3_9ZZZZ</name>
<feature type="region of interest" description="Disordered" evidence="1">
    <location>
        <begin position="55"/>
        <end position="75"/>
    </location>
</feature>
<evidence type="ECO:0000256" key="1">
    <source>
        <dbReference type="SAM" id="MobiDB-lite"/>
    </source>
</evidence>
<protein>
    <submittedName>
        <fullName evidence="2">Uncharacterized protein</fullName>
    </submittedName>
</protein>
<accession>A0A6C0CGR3</accession>
<organism evidence="2">
    <name type="scientific">viral metagenome</name>
    <dbReference type="NCBI Taxonomy" id="1070528"/>
    <lineage>
        <taxon>unclassified sequences</taxon>
        <taxon>metagenomes</taxon>
        <taxon>organismal metagenomes</taxon>
    </lineage>
</organism>
<sequence length="177" mass="20010">MEESVSLDPCSDDVRRVADASSSFVGFCIPTKKRHKLRGKVGLKPVGTLLKISGGQSGYQSGSQVNTHQENQTGPRVYLDDNRRKWHERSSCCSCHPNRLVHYDDSLISNSQGSSEVSFVVMNDGSRDFTSKTYHYRDRDKSTCCQHFWADIFPIFCYCDCGTRDLFFGHEFSTASE</sequence>
<dbReference type="EMBL" id="MN739412">
    <property type="protein sequence ID" value="QHT03483.1"/>
    <property type="molecule type" value="Genomic_DNA"/>
</dbReference>
<evidence type="ECO:0000313" key="2">
    <source>
        <dbReference type="EMBL" id="QHT03483.1"/>
    </source>
</evidence>
<reference evidence="2" key="1">
    <citation type="journal article" date="2020" name="Nature">
        <title>Giant virus diversity and host interactions through global metagenomics.</title>
        <authorList>
            <person name="Schulz F."/>
            <person name="Roux S."/>
            <person name="Paez-Espino D."/>
            <person name="Jungbluth S."/>
            <person name="Walsh D.A."/>
            <person name="Denef V.J."/>
            <person name="McMahon K.D."/>
            <person name="Konstantinidis K.T."/>
            <person name="Eloe-Fadrosh E.A."/>
            <person name="Kyrpides N.C."/>
            <person name="Woyke T."/>
        </authorList>
    </citation>
    <scope>NUCLEOTIDE SEQUENCE</scope>
    <source>
        <strain evidence="2">GVMAG-M-3300021079-18</strain>
    </source>
</reference>
<proteinExistence type="predicted"/>
<dbReference type="AlphaFoldDB" id="A0A6C0CGR3"/>